<feature type="region of interest" description="Disordered" evidence="3">
    <location>
        <begin position="42"/>
        <end position="197"/>
    </location>
</feature>
<keyword evidence="2" id="KW-0963">Cytoplasm</keyword>
<gene>
    <name evidence="5" type="ORF">M0R45_022846</name>
</gene>
<dbReference type="PANTHER" id="PTHR45418">
    <property type="entry name" value="CANCER/TESTIS ANTIGEN 55"/>
    <property type="match status" value="1"/>
</dbReference>
<proteinExistence type="predicted"/>
<evidence type="ECO:0000313" key="6">
    <source>
        <dbReference type="Proteomes" id="UP001457282"/>
    </source>
</evidence>
<dbReference type="GO" id="GO:0005524">
    <property type="term" value="F:ATP binding"/>
    <property type="evidence" value="ECO:0007669"/>
    <property type="project" value="UniProtKB-KW"/>
</dbReference>
<dbReference type="AlphaFoldDB" id="A0AAW1XIZ6"/>
<feature type="compositionally biased region" description="Pro residues" evidence="3">
    <location>
        <begin position="124"/>
        <end position="133"/>
    </location>
</feature>
<accession>A0AAW1XIZ6</accession>
<dbReference type="GO" id="GO:0016787">
    <property type="term" value="F:hydrolase activity"/>
    <property type="evidence" value="ECO:0007669"/>
    <property type="project" value="UniProtKB-KW"/>
</dbReference>
<feature type="compositionally biased region" description="Pro residues" evidence="3">
    <location>
        <begin position="52"/>
        <end position="70"/>
    </location>
</feature>
<dbReference type="PANTHER" id="PTHR45418:SF5">
    <property type="entry name" value="BRCA2-INTERACTING PROTEIN-LIKE-RELATED"/>
    <property type="match status" value="1"/>
</dbReference>
<evidence type="ECO:0000256" key="3">
    <source>
        <dbReference type="SAM" id="MobiDB-lite"/>
    </source>
</evidence>
<feature type="compositionally biased region" description="Low complexity" evidence="3">
    <location>
        <begin position="168"/>
        <end position="179"/>
    </location>
</feature>
<feature type="compositionally biased region" description="Low complexity" evidence="3">
    <location>
        <begin position="11"/>
        <end position="21"/>
    </location>
</feature>
<evidence type="ECO:0000256" key="2">
    <source>
        <dbReference type="ARBA" id="ARBA00022490"/>
    </source>
</evidence>
<reference evidence="5 6" key="1">
    <citation type="journal article" date="2023" name="G3 (Bethesda)">
        <title>A chromosome-length genome assembly and annotation of blackberry (Rubus argutus, cv. 'Hillquist').</title>
        <authorList>
            <person name="Bruna T."/>
            <person name="Aryal R."/>
            <person name="Dudchenko O."/>
            <person name="Sargent D.J."/>
            <person name="Mead D."/>
            <person name="Buti M."/>
            <person name="Cavallini A."/>
            <person name="Hytonen T."/>
            <person name="Andres J."/>
            <person name="Pham M."/>
            <person name="Weisz D."/>
            <person name="Mascagni F."/>
            <person name="Usai G."/>
            <person name="Natali L."/>
            <person name="Bassil N."/>
            <person name="Fernandez G.E."/>
            <person name="Lomsadze A."/>
            <person name="Armour M."/>
            <person name="Olukolu B."/>
            <person name="Poorten T."/>
            <person name="Britton C."/>
            <person name="Davik J."/>
            <person name="Ashrafi H."/>
            <person name="Aiden E.L."/>
            <person name="Borodovsky M."/>
            <person name="Worthington M."/>
        </authorList>
    </citation>
    <scope>NUCLEOTIDE SEQUENCE [LARGE SCALE GENOMIC DNA]</scope>
    <source>
        <strain evidence="5">PI 553951</strain>
    </source>
</reference>
<protein>
    <recommendedName>
        <fullName evidence="4">Helicase MOV-10-like beta-barrel domain-containing protein</fullName>
    </recommendedName>
</protein>
<name>A0AAW1XIZ6_RUBAR</name>
<evidence type="ECO:0000259" key="4">
    <source>
        <dbReference type="Pfam" id="PF21634"/>
    </source>
</evidence>
<dbReference type="InterPro" id="IPR027417">
    <property type="entry name" value="P-loop_NTPase"/>
</dbReference>
<keyword evidence="6" id="KW-1185">Reference proteome</keyword>
<feature type="compositionally biased region" description="Low complexity" evidence="3">
    <location>
        <begin position="109"/>
        <end position="123"/>
    </location>
</feature>
<feature type="domain" description="Helicase MOV-10-like beta-barrel" evidence="4">
    <location>
        <begin position="291"/>
        <end position="370"/>
    </location>
</feature>
<organism evidence="5 6">
    <name type="scientific">Rubus argutus</name>
    <name type="common">Southern blackberry</name>
    <dbReference type="NCBI Taxonomy" id="59490"/>
    <lineage>
        <taxon>Eukaryota</taxon>
        <taxon>Viridiplantae</taxon>
        <taxon>Streptophyta</taxon>
        <taxon>Embryophyta</taxon>
        <taxon>Tracheophyta</taxon>
        <taxon>Spermatophyta</taxon>
        <taxon>Magnoliopsida</taxon>
        <taxon>eudicotyledons</taxon>
        <taxon>Gunneridae</taxon>
        <taxon>Pentapetalae</taxon>
        <taxon>rosids</taxon>
        <taxon>fabids</taxon>
        <taxon>Rosales</taxon>
        <taxon>Rosaceae</taxon>
        <taxon>Rosoideae</taxon>
        <taxon>Rosoideae incertae sedis</taxon>
        <taxon>Rubus</taxon>
    </lineage>
</organism>
<dbReference type="GO" id="GO:0005737">
    <property type="term" value="C:cytoplasm"/>
    <property type="evidence" value="ECO:0007669"/>
    <property type="project" value="UniProtKB-SubCell"/>
</dbReference>
<feature type="compositionally biased region" description="Basic residues" evidence="3">
    <location>
        <begin position="79"/>
        <end position="91"/>
    </location>
</feature>
<dbReference type="Gene3D" id="3.40.50.300">
    <property type="entry name" value="P-loop containing nucleotide triphosphate hydrolases"/>
    <property type="match status" value="1"/>
</dbReference>
<dbReference type="GO" id="GO:0004386">
    <property type="term" value="F:helicase activity"/>
    <property type="evidence" value="ECO:0007669"/>
    <property type="project" value="UniProtKB-KW"/>
</dbReference>
<dbReference type="Proteomes" id="UP001457282">
    <property type="component" value="Unassembled WGS sequence"/>
</dbReference>
<dbReference type="InterPro" id="IPR049080">
    <property type="entry name" value="MOV-10-like_beta-barrel"/>
</dbReference>
<feature type="region of interest" description="Disordered" evidence="3">
    <location>
        <begin position="1"/>
        <end position="29"/>
    </location>
</feature>
<sequence>MDQAPSNPTCSSKPSLLKPPLSTHPGNNHKGKQAVYVWVEKVSSASSSFSSRPPPPPELPPSSPKLPQPPTVSASSSNSKRRNRRRRRNKKASLESSWPLVPVPPPSSPSGSPSSSSSSSGSPPSSPKLPPSSRPTFTSAHSHLGKTWIEKGLSNPSPSSLEPPPSFPSGYSSSSIGSPPSSPKLPPTLRRAYSSHARDQRGKSFYSWIQKGSLPIYKVPNNIKALIKKDIVPKVLHQPLSPLTYKNYFAALLYAEEVYLEKWKNYQMVDVTLNFEEAPIMKGKPKNKDENKFSLKKYKKKFVTFEIDSVPERRPFLISRDFVYARPSGRDVQPFEGILYRVVKSSRVLVDFGHEFHYQHLQQRRYDISFSFNRLCFKRAHAAVSAVSSYPPLFRNYLFPDRVSKKSIVCRGNDEQAQMAAVSQILRFHGPPRAPYIIEGQRCVIRTRKNESNPYKLSETGEVVREAALEIYKRCPDDRILICAPLNSTCDELMISLKGVIPEGDMYRTNAAFREVGEVPLEILLSCDHDGECFSCPSLGELKRFRLIFSTFVSSFRLHNEGITAGHFSHIFLVDAALATEPETMIALANFANESTAVIVTGAPAPNHQPNMVRSDMARTRGLKISYFERLSKRSIKPDDTSN</sequence>
<comment type="subcellular location">
    <subcellularLocation>
        <location evidence="1">Cytoplasm</location>
    </subcellularLocation>
</comment>
<evidence type="ECO:0000256" key="1">
    <source>
        <dbReference type="ARBA" id="ARBA00004496"/>
    </source>
</evidence>
<evidence type="ECO:0000313" key="5">
    <source>
        <dbReference type="EMBL" id="KAK9935760.1"/>
    </source>
</evidence>
<feature type="compositionally biased region" description="Polar residues" evidence="3">
    <location>
        <begin position="1"/>
        <end position="10"/>
    </location>
</feature>
<comment type="caution">
    <text evidence="5">The sequence shown here is derived from an EMBL/GenBank/DDBJ whole genome shotgun (WGS) entry which is preliminary data.</text>
</comment>
<dbReference type="EMBL" id="JBEDUW010000004">
    <property type="protein sequence ID" value="KAK9935760.1"/>
    <property type="molecule type" value="Genomic_DNA"/>
</dbReference>
<dbReference type="Pfam" id="PF21634">
    <property type="entry name" value="MOV-10_beta-barrel"/>
    <property type="match status" value="1"/>
</dbReference>